<sequence length="259" mass="30230">MSKEEAVTFLQEIKYHLDKLKNHYIQRGSTNLQKNKENEILQLQQSQKQSLSLSDFPTSNQAYNEKPKLHSNFDMKQLRLQANKKRSADIQTPLLALEKPLENEKLAEDEYNELLERLTLADLLYTEYSLEEVVYHLAKVMFTQSLTRGSNEAQQALQKFTDFLEIETAQGRISRTLERKVLDILVAAISDTLKEHPESASGNQNFIGQKMVDPNADERMSIRDFLITKEQDKINRPQHLNKEKLNNHFRFNFLKYKAT</sequence>
<gene>
    <name evidence="1" type="ORF">ACAOBT_LOCUS22020</name>
</gene>
<organism evidence="1 2">
    <name type="scientific">Acanthoscelides obtectus</name>
    <name type="common">Bean weevil</name>
    <name type="synonym">Bruchus obtectus</name>
    <dbReference type="NCBI Taxonomy" id="200917"/>
    <lineage>
        <taxon>Eukaryota</taxon>
        <taxon>Metazoa</taxon>
        <taxon>Ecdysozoa</taxon>
        <taxon>Arthropoda</taxon>
        <taxon>Hexapoda</taxon>
        <taxon>Insecta</taxon>
        <taxon>Pterygota</taxon>
        <taxon>Neoptera</taxon>
        <taxon>Endopterygota</taxon>
        <taxon>Coleoptera</taxon>
        <taxon>Polyphaga</taxon>
        <taxon>Cucujiformia</taxon>
        <taxon>Chrysomeloidea</taxon>
        <taxon>Chrysomelidae</taxon>
        <taxon>Bruchinae</taxon>
        <taxon>Bruchini</taxon>
        <taxon>Acanthoscelides</taxon>
    </lineage>
</organism>
<comment type="caution">
    <text evidence="1">The sequence shown here is derived from an EMBL/GenBank/DDBJ whole genome shotgun (WGS) entry which is preliminary data.</text>
</comment>
<protein>
    <submittedName>
        <fullName evidence="1">Uncharacterized protein</fullName>
    </submittedName>
</protein>
<keyword evidence="2" id="KW-1185">Reference proteome</keyword>
<accession>A0A9P0PUI5</accession>
<reference evidence="1" key="1">
    <citation type="submission" date="2022-03" db="EMBL/GenBank/DDBJ databases">
        <authorList>
            <person name="Sayadi A."/>
        </authorList>
    </citation>
    <scope>NUCLEOTIDE SEQUENCE</scope>
</reference>
<proteinExistence type="predicted"/>
<evidence type="ECO:0000313" key="1">
    <source>
        <dbReference type="EMBL" id="CAH1994266.1"/>
    </source>
</evidence>
<dbReference type="OrthoDB" id="6348293at2759"/>
<dbReference type="EMBL" id="CAKOFQ010007196">
    <property type="protein sequence ID" value="CAH1994266.1"/>
    <property type="molecule type" value="Genomic_DNA"/>
</dbReference>
<name>A0A9P0PUI5_ACAOB</name>
<evidence type="ECO:0000313" key="2">
    <source>
        <dbReference type="Proteomes" id="UP001152888"/>
    </source>
</evidence>
<dbReference type="AlphaFoldDB" id="A0A9P0PUI5"/>
<dbReference type="Proteomes" id="UP001152888">
    <property type="component" value="Unassembled WGS sequence"/>
</dbReference>